<dbReference type="SUPFAM" id="SSF56300">
    <property type="entry name" value="Metallo-dependent phosphatases"/>
    <property type="match status" value="1"/>
</dbReference>
<proteinExistence type="inferred from homology"/>
<dbReference type="InterPro" id="IPR019079">
    <property type="entry name" value="Capsule_synth_CapA"/>
</dbReference>
<sequence>MKKLNYILTLQIVCTVTWGAQNAYAKKNLKLDEDKEESLYRNVLPYIKEIALSAGLTKQELKMPFKHKDKLNHVKNIQLLTELDKKVLPWLNEVTLKVNKIADTKTDRIKIHKKNQNRIMGPSALNSDQTFLVDTKKHVKKKNETKKLNDNQNNIESFHQENSEPPPLQDLETPHLDDTHLKDFDETQLQDTNTKPEYNQNILLEDNQNKISLDVASEVAKLTNQIAEFQQEVVTEKDTKKFKVKKHQEKIHAETQKSVSEFNQLSSKTKLNETQKKKSKKVNLKKKNLADKLNTIKASKKQLKTVKLIVGGSVGLDGIIRYKVEEEICTFNESFNEVKKFFDPADHVIINLESSIGSNENNMDGNNASITDQEAVQALLYAGIETVVLANAYILENGLNAVTTTNDILTKNNLLVSGLTENSKQQEPVVFANNGITIGILSYCVSNDGCLKNENETGIKPAAFNEELIKNEVTELRESGIDIIVVYMHWENEESLMKVAEVKELVQNLSSIKIDALVGCHPLIQNHYFYENMLVFFNLGNLLTPMHVHFSKIESHAGISEKQVNKLFGKRNEHWETPILSKLLQIEVNRYGLVHNQLKYLPIRVGLNQNHCLQVEKIPGNNWITICSENDKLCKS</sequence>
<dbReference type="RefSeq" id="XP_065646389.1">
    <property type="nucleotide sequence ID" value="XM_065790317.1"/>
</dbReference>
<evidence type="ECO:0000256" key="1">
    <source>
        <dbReference type="ARBA" id="ARBA00005662"/>
    </source>
</evidence>
<dbReference type="Gene3D" id="3.60.21.10">
    <property type="match status" value="1"/>
</dbReference>
<keyword evidence="4" id="KW-1185">Reference proteome</keyword>
<dbReference type="InterPro" id="IPR029052">
    <property type="entry name" value="Metallo-depent_PP-like"/>
</dbReference>
<evidence type="ECO:0000313" key="4">
    <source>
        <dbReference type="Proteomes" id="UP001652625"/>
    </source>
</evidence>
<dbReference type="PANTHER" id="PTHR33393">
    <property type="entry name" value="POLYGLUTAMINE SYNTHESIS ACCESSORY PROTEIN RV0574C-RELATED"/>
    <property type="match status" value="1"/>
</dbReference>
<feature type="domain" description="Capsule synthesis protein CapA" evidence="3">
    <location>
        <begin position="307"/>
        <end position="546"/>
    </location>
</feature>
<name>A0ABM4BBS7_HYDVU</name>
<accession>A0ABM4BBS7</accession>
<feature type="signal peptide" evidence="2">
    <location>
        <begin position="1"/>
        <end position="25"/>
    </location>
</feature>
<dbReference type="Proteomes" id="UP001652625">
    <property type="component" value="Chromosome 02"/>
</dbReference>
<comment type="similarity">
    <text evidence="1">Belongs to the CapA family.</text>
</comment>
<organism evidence="4 5">
    <name type="scientific">Hydra vulgaris</name>
    <name type="common">Hydra</name>
    <name type="synonym">Hydra attenuata</name>
    <dbReference type="NCBI Taxonomy" id="6087"/>
    <lineage>
        <taxon>Eukaryota</taxon>
        <taxon>Metazoa</taxon>
        <taxon>Cnidaria</taxon>
        <taxon>Hydrozoa</taxon>
        <taxon>Hydroidolina</taxon>
        <taxon>Anthoathecata</taxon>
        <taxon>Aplanulata</taxon>
        <taxon>Hydridae</taxon>
        <taxon>Hydra</taxon>
    </lineage>
</organism>
<dbReference type="GeneID" id="105850417"/>
<feature type="chain" id="PRO_5047354477" evidence="2">
    <location>
        <begin position="26"/>
        <end position="636"/>
    </location>
</feature>
<dbReference type="SMART" id="SM00854">
    <property type="entry name" value="PGA_cap"/>
    <property type="match status" value="1"/>
</dbReference>
<dbReference type="PANTHER" id="PTHR33393:SF11">
    <property type="entry name" value="POLYGLUTAMINE SYNTHESIS ACCESSORY PROTEIN RV0574C-RELATED"/>
    <property type="match status" value="1"/>
</dbReference>
<reference evidence="4" key="1">
    <citation type="submission" date="2025-05" db="UniProtKB">
        <authorList>
            <consortium name="RefSeq"/>
        </authorList>
    </citation>
    <scope>NUCLEOTIDE SEQUENCE [LARGE SCALE GENOMIC DNA]</scope>
</reference>
<dbReference type="Pfam" id="PF09587">
    <property type="entry name" value="PGA_cap"/>
    <property type="match status" value="1"/>
</dbReference>
<evidence type="ECO:0000313" key="5">
    <source>
        <dbReference type="RefSeq" id="XP_065646389.1"/>
    </source>
</evidence>
<keyword evidence="2" id="KW-0732">Signal</keyword>
<evidence type="ECO:0000259" key="3">
    <source>
        <dbReference type="SMART" id="SM00854"/>
    </source>
</evidence>
<protein>
    <submittedName>
        <fullName evidence="5">Uncharacterized protein LOC105850417</fullName>
    </submittedName>
</protein>
<evidence type="ECO:0000256" key="2">
    <source>
        <dbReference type="SAM" id="SignalP"/>
    </source>
</evidence>
<dbReference type="InterPro" id="IPR052169">
    <property type="entry name" value="CW_Biosynth-Accessory"/>
</dbReference>
<gene>
    <name evidence="5" type="primary">LOC105850417</name>
</gene>
<reference evidence="5" key="2">
    <citation type="submission" date="2025-08" db="UniProtKB">
        <authorList>
            <consortium name="RefSeq"/>
        </authorList>
    </citation>
    <scope>IDENTIFICATION</scope>
</reference>